<dbReference type="Proteomes" id="UP000652013">
    <property type="component" value="Unassembled WGS sequence"/>
</dbReference>
<name>A0A8J3Y3C3_9ACTN</name>
<comment type="caution">
    <text evidence="1">The sequence shown here is derived from an EMBL/GenBank/DDBJ whole genome shotgun (WGS) entry which is preliminary data.</text>
</comment>
<accession>A0A8J3Y3C3</accession>
<gene>
    <name evidence="1" type="ORF">Sya03_02580</name>
</gene>
<evidence type="ECO:0000313" key="2">
    <source>
        <dbReference type="Proteomes" id="UP000652013"/>
    </source>
</evidence>
<protein>
    <recommendedName>
        <fullName evidence="3">DUF4245 domain-containing protein</fullName>
    </recommendedName>
</protein>
<evidence type="ECO:0008006" key="3">
    <source>
        <dbReference type="Google" id="ProtNLM"/>
    </source>
</evidence>
<dbReference type="AlphaFoldDB" id="A0A8J3Y3C3"/>
<proteinExistence type="predicted"/>
<organism evidence="1 2">
    <name type="scientific">Spirilliplanes yamanashiensis</name>
    <dbReference type="NCBI Taxonomy" id="42233"/>
    <lineage>
        <taxon>Bacteria</taxon>
        <taxon>Bacillati</taxon>
        <taxon>Actinomycetota</taxon>
        <taxon>Actinomycetes</taxon>
        <taxon>Micromonosporales</taxon>
        <taxon>Micromonosporaceae</taxon>
        <taxon>Spirilliplanes</taxon>
    </lineage>
</organism>
<dbReference type="EMBL" id="BOOY01000001">
    <property type="protein sequence ID" value="GIJ00906.1"/>
    <property type="molecule type" value="Genomic_DNA"/>
</dbReference>
<evidence type="ECO:0000313" key="1">
    <source>
        <dbReference type="EMBL" id="GIJ00906.1"/>
    </source>
</evidence>
<dbReference type="InterPro" id="IPR025339">
    <property type="entry name" value="DUF4245"/>
</dbReference>
<keyword evidence="2" id="KW-1185">Reference proteome</keyword>
<sequence>MAMSLLVLLVPIAIVVGAQKYLFDGDKPIAVSPAQAIADARASGAFPVAEPGPLPDGWTVTSARFQRPADGATLRLGYVTPDAEPALLVQSSVPADQLLARELGDTAKAGGPVAVDAVSWQRYDSTRGEPALVLREAGRTIVVVGATDEPTLRELAAAVS</sequence>
<dbReference type="Pfam" id="PF14030">
    <property type="entry name" value="DUF4245"/>
    <property type="match status" value="1"/>
</dbReference>
<reference evidence="1" key="1">
    <citation type="submission" date="2021-01" db="EMBL/GenBank/DDBJ databases">
        <title>Whole genome shotgun sequence of Spirilliplanes yamanashiensis NBRC 15828.</title>
        <authorList>
            <person name="Komaki H."/>
            <person name="Tamura T."/>
        </authorList>
    </citation>
    <scope>NUCLEOTIDE SEQUENCE</scope>
    <source>
        <strain evidence="1">NBRC 15828</strain>
    </source>
</reference>